<proteinExistence type="predicted"/>
<accession>A0ABS5SB98</accession>
<dbReference type="RefSeq" id="WP_214173789.1">
    <property type="nucleotide sequence ID" value="NZ_JAHCVK010000001.1"/>
</dbReference>
<comment type="caution">
    <text evidence="1">The sequence shown here is derived from an EMBL/GenBank/DDBJ whole genome shotgun (WGS) entry which is preliminary data.</text>
</comment>
<dbReference type="InterPro" id="IPR038763">
    <property type="entry name" value="DHH_sf"/>
</dbReference>
<evidence type="ECO:0000313" key="1">
    <source>
        <dbReference type="EMBL" id="MBT0651794.1"/>
    </source>
</evidence>
<dbReference type="InterPro" id="IPR016877">
    <property type="entry name" value="UCP028235"/>
</dbReference>
<dbReference type="PIRSF" id="PIRSF028235">
    <property type="entry name" value="UCP028235"/>
    <property type="match status" value="1"/>
</dbReference>
<sequence length="301" mass="33616">MRLLTRSDFDGICCAVLLKELGLMDEMVYAHPKDLQDGKIPVTKDDILANVPYVPGCGLWFDHHSSERERMSLQGKYEGRSTNAPSAARVVYDYYGGEKLARFEEMLRYVDKVDSAQLTEDEILNPAGWILLGFICDPRTGLGYHKNYRISNLAFMNDLVEHMRTKSIDEILALPDTKERIALYRENDQKGRAFLKERSRADGPVVITDARGAAEIPPSNRFLIYSLFPETNISIRLIDGRGKEFVAISVGYSILNRTATVDVGSLMLRYGGGGHKAVGTCQVPYDQADNVLKELVAACKG</sequence>
<organism evidence="1 2">
    <name type="scientific">Geomobilimonas luticola</name>
    <dbReference type="NCBI Taxonomy" id="1114878"/>
    <lineage>
        <taxon>Bacteria</taxon>
        <taxon>Pseudomonadati</taxon>
        <taxon>Thermodesulfobacteriota</taxon>
        <taxon>Desulfuromonadia</taxon>
        <taxon>Geobacterales</taxon>
        <taxon>Geobacteraceae</taxon>
        <taxon>Geomobilimonas</taxon>
    </lineage>
</organism>
<dbReference type="Proteomes" id="UP000756860">
    <property type="component" value="Unassembled WGS sequence"/>
</dbReference>
<evidence type="ECO:0000313" key="2">
    <source>
        <dbReference type="Proteomes" id="UP000756860"/>
    </source>
</evidence>
<dbReference type="SUPFAM" id="SSF64182">
    <property type="entry name" value="DHH phosphoesterases"/>
    <property type="match status" value="1"/>
</dbReference>
<keyword evidence="2" id="KW-1185">Reference proteome</keyword>
<dbReference type="EMBL" id="JAHCVK010000001">
    <property type="protein sequence ID" value="MBT0651794.1"/>
    <property type="molecule type" value="Genomic_DNA"/>
</dbReference>
<name>A0ABS5SB98_9BACT</name>
<reference evidence="1 2" key="1">
    <citation type="submission" date="2021-05" db="EMBL/GenBank/DDBJ databases">
        <title>The draft genome of Geobacter luticola JCM 17780.</title>
        <authorList>
            <person name="Xu Z."/>
            <person name="Masuda Y."/>
            <person name="Itoh H."/>
            <person name="Senoo K."/>
        </authorList>
    </citation>
    <scope>NUCLEOTIDE SEQUENCE [LARGE SCALE GENOMIC DNA]</scope>
    <source>
        <strain evidence="1 2">JCM 17780</strain>
    </source>
</reference>
<protein>
    <submittedName>
        <fullName evidence="1">Exopolyphosphatase</fullName>
    </submittedName>
</protein>
<gene>
    <name evidence="1" type="ORF">KI810_01875</name>
</gene>